<dbReference type="Proteomes" id="UP001295469">
    <property type="component" value="Chromosome C04"/>
</dbReference>
<dbReference type="PANTHER" id="PTHR46009">
    <property type="entry name" value="VACUOLAR PROTEIN SORTING-ASSOCIATED PROTEIN VTA1 HOMOLOG"/>
    <property type="match status" value="1"/>
</dbReference>
<dbReference type="GO" id="GO:0032511">
    <property type="term" value="P:late endosome to vacuole transport via multivesicular body sorting pathway"/>
    <property type="evidence" value="ECO:0007669"/>
    <property type="project" value="InterPro"/>
</dbReference>
<sequence>MANLESEVVPSSLVEVAPILRLANEVEASNPRVAYLCRFYAFEKAHRLDPTSRHRGVRQFKTALLQRIEQVSSLNLIEFHFAVVLPIISLLHGGDMCRFTIFVQLLQDETTRTDRQKGSDACEMQSFYQHYNKTYIQPLVDAADKADRAQLKKAYQTDAVLLEVLKSAKEEVADEVMEAHTKITERIQILCALDDDADIFEECPPQEPIIVQESKLKGENVDQPSLLINTIEEGNKQLLQQLKKTNEQRQQFLDIQSKTYALKEFGEQNKILLLDLSSIQNPHIRSYMECEQARILQKRNYNYLY</sequence>
<evidence type="ECO:0000256" key="1">
    <source>
        <dbReference type="ARBA" id="ARBA00004308"/>
    </source>
</evidence>
<gene>
    <name evidence="5" type="ORF">DARMORV10_C04P17790.1</name>
</gene>
<dbReference type="InterPro" id="IPR023175">
    <property type="entry name" value="Vta1/CALS_N_sf"/>
</dbReference>
<dbReference type="AlphaFoldDB" id="A0A816JSE8"/>
<evidence type="ECO:0000313" key="5">
    <source>
        <dbReference type="EMBL" id="CAF1824094.1"/>
    </source>
</evidence>
<dbReference type="PANTHER" id="PTHR46009:SF1">
    <property type="entry name" value="VACUOLAR PROTEIN SORTING-ASSOCIATED PROTEIN VTA1 HOMOLOG"/>
    <property type="match status" value="1"/>
</dbReference>
<proteinExistence type="predicted"/>
<dbReference type="InterPro" id="IPR044538">
    <property type="entry name" value="Vta1-like"/>
</dbReference>
<dbReference type="Pfam" id="PF04652">
    <property type="entry name" value="Vta1"/>
    <property type="match status" value="1"/>
</dbReference>
<reference evidence="5" key="1">
    <citation type="submission" date="2021-01" db="EMBL/GenBank/DDBJ databases">
        <authorList>
            <consortium name="Genoscope - CEA"/>
            <person name="William W."/>
        </authorList>
    </citation>
    <scope>NUCLEOTIDE SEQUENCE</scope>
</reference>
<dbReference type="Gene3D" id="1.25.40.270">
    <property type="entry name" value="Vacuolar protein sorting-associated protein vta1"/>
    <property type="match status" value="1"/>
</dbReference>
<evidence type="ECO:0000256" key="2">
    <source>
        <dbReference type="ARBA" id="ARBA00023136"/>
    </source>
</evidence>
<feature type="coiled-coil region" evidence="3">
    <location>
        <begin position="228"/>
        <end position="255"/>
    </location>
</feature>
<evidence type="ECO:0000259" key="4">
    <source>
        <dbReference type="Pfam" id="PF04652"/>
    </source>
</evidence>
<comment type="subcellular location">
    <subcellularLocation>
        <location evidence="1">Endomembrane system</location>
    </subcellularLocation>
</comment>
<evidence type="ECO:0000256" key="3">
    <source>
        <dbReference type="SAM" id="Coils"/>
    </source>
</evidence>
<dbReference type="InterPro" id="IPR039431">
    <property type="entry name" value="Vta1/CALS_N"/>
</dbReference>
<name>A0A816JSE8_BRANA</name>
<feature type="domain" description="Vta1/callose synthase N-terminal" evidence="4">
    <location>
        <begin position="16"/>
        <end position="71"/>
    </location>
</feature>
<accession>A0A816JSE8</accession>
<dbReference type="GO" id="GO:0012505">
    <property type="term" value="C:endomembrane system"/>
    <property type="evidence" value="ECO:0007669"/>
    <property type="project" value="UniProtKB-SubCell"/>
</dbReference>
<protein>
    <submittedName>
        <fullName evidence="5">(rape) hypothetical protein</fullName>
    </submittedName>
</protein>
<organism evidence="5">
    <name type="scientific">Brassica napus</name>
    <name type="common">Rape</name>
    <dbReference type="NCBI Taxonomy" id="3708"/>
    <lineage>
        <taxon>Eukaryota</taxon>
        <taxon>Viridiplantae</taxon>
        <taxon>Streptophyta</taxon>
        <taxon>Embryophyta</taxon>
        <taxon>Tracheophyta</taxon>
        <taxon>Spermatophyta</taxon>
        <taxon>Magnoliopsida</taxon>
        <taxon>eudicotyledons</taxon>
        <taxon>Gunneridae</taxon>
        <taxon>Pentapetalae</taxon>
        <taxon>rosids</taxon>
        <taxon>malvids</taxon>
        <taxon>Brassicales</taxon>
        <taxon>Brassicaceae</taxon>
        <taxon>Brassiceae</taxon>
        <taxon>Brassica</taxon>
    </lineage>
</organism>
<dbReference type="EMBL" id="HG994368">
    <property type="protein sequence ID" value="CAF1824094.1"/>
    <property type="molecule type" value="Genomic_DNA"/>
</dbReference>
<keyword evidence="3" id="KW-0175">Coiled coil</keyword>
<keyword evidence="2" id="KW-0472">Membrane</keyword>